<dbReference type="InterPro" id="IPR007842">
    <property type="entry name" value="HEPN_dom"/>
</dbReference>
<evidence type="ECO:0000313" key="4">
    <source>
        <dbReference type="Proteomes" id="UP000886743"/>
    </source>
</evidence>
<evidence type="ECO:0000256" key="1">
    <source>
        <dbReference type="ARBA" id="ARBA00038248"/>
    </source>
</evidence>
<evidence type="ECO:0000259" key="2">
    <source>
        <dbReference type="Pfam" id="PF05168"/>
    </source>
</evidence>
<accession>A0A9D1NHS1</accession>
<reference evidence="3" key="1">
    <citation type="submission" date="2020-10" db="EMBL/GenBank/DDBJ databases">
        <authorList>
            <person name="Gilroy R."/>
        </authorList>
    </citation>
    <scope>NUCLEOTIDE SEQUENCE</scope>
    <source>
        <strain evidence="3">4920</strain>
    </source>
</reference>
<dbReference type="AlphaFoldDB" id="A0A9D1NHS1"/>
<dbReference type="InterPro" id="IPR052226">
    <property type="entry name" value="UPF0332_toxin"/>
</dbReference>
<protein>
    <submittedName>
        <fullName evidence="3">HEPN domain-containing protein</fullName>
    </submittedName>
</protein>
<name>A0A9D1NHS1_9FIRM</name>
<dbReference type="Pfam" id="PF05168">
    <property type="entry name" value="HEPN"/>
    <property type="match status" value="1"/>
</dbReference>
<evidence type="ECO:0000313" key="3">
    <source>
        <dbReference type="EMBL" id="HIV02673.1"/>
    </source>
</evidence>
<dbReference type="PANTHER" id="PTHR36565:SF1">
    <property type="entry name" value="UPF0332 PROTEIN TM_1000"/>
    <property type="match status" value="1"/>
</dbReference>
<dbReference type="Proteomes" id="UP000886743">
    <property type="component" value="Unassembled WGS sequence"/>
</dbReference>
<proteinExistence type="inferred from homology"/>
<dbReference type="SUPFAM" id="SSF81593">
    <property type="entry name" value="Nucleotidyltransferase substrate binding subunit/domain"/>
    <property type="match status" value="1"/>
</dbReference>
<dbReference type="EMBL" id="DVOF01000112">
    <property type="protein sequence ID" value="HIV02673.1"/>
    <property type="molecule type" value="Genomic_DNA"/>
</dbReference>
<dbReference type="PANTHER" id="PTHR36565">
    <property type="entry name" value="UPF0332 PROTEIN TM_1000"/>
    <property type="match status" value="1"/>
</dbReference>
<reference evidence="3" key="2">
    <citation type="journal article" date="2021" name="PeerJ">
        <title>Extensive microbial diversity within the chicken gut microbiome revealed by metagenomics and culture.</title>
        <authorList>
            <person name="Gilroy R."/>
            <person name="Ravi A."/>
            <person name="Getino M."/>
            <person name="Pursley I."/>
            <person name="Horton D.L."/>
            <person name="Alikhan N.F."/>
            <person name="Baker D."/>
            <person name="Gharbi K."/>
            <person name="Hall N."/>
            <person name="Watson M."/>
            <person name="Adriaenssens E.M."/>
            <person name="Foster-Nyarko E."/>
            <person name="Jarju S."/>
            <person name="Secka A."/>
            <person name="Antonio M."/>
            <person name="Oren A."/>
            <person name="Chaudhuri R.R."/>
            <person name="La Ragione R."/>
            <person name="Hildebrand F."/>
            <person name="Pallen M.J."/>
        </authorList>
    </citation>
    <scope>NUCLEOTIDE SEQUENCE</scope>
    <source>
        <strain evidence="3">4920</strain>
    </source>
</reference>
<gene>
    <name evidence="3" type="ORF">IAC74_03795</name>
</gene>
<feature type="domain" description="HEPN" evidence="2">
    <location>
        <begin position="9"/>
        <end position="121"/>
    </location>
</feature>
<dbReference type="Gene3D" id="1.20.120.330">
    <property type="entry name" value="Nucleotidyltransferases domain 2"/>
    <property type="match status" value="1"/>
</dbReference>
<sequence>METERELSRYRLEQAQQCLQSAKILMENGDYKGAANRSYYCVFHCIRSILALEGQDFKKHSGLIAYFRKEYIKTGKLDISLSDIISDLFQIRTESDYDDYYVISHAEVQEQIQNASYFLEQTQKFLMDNVH</sequence>
<comment type="caution">
    <text evidence="3">The sequence shown here is derived from an EMBL/GenBank/DDBJ whole genome shotgun (WGS) entry which is preliminary data.</text>
</comment>
<comment type="similarity">
    <text evidence="1">Belongs to the UPF0332 family.</text>
</comment>
<organism evidence="3 4">
    <name type="scientific">Candidatus Aphodoplasma excrementigallinarum</name>
    <dbReference type="NCBI Taxonomy" id="2840673"/>
    <lineage>
        <taxon>Bacteria</taxon>
        <taxon>Bacillati</taxon>
        <taxon>Bacillota</taxon>
        <taxon>Clostridia</taxon>
        <taxon>Eubacteriales</taxon>
        <taxon>Candidatus Aphodoplasma</taxon>
    </lineage>
</organism>